<proteinExistence type="predicted"/>
<name>A0A6J6PWM8_9ZZZZ</name>
<sequence length="33" mass="3593">MYGREPSLVRFSRCVDSVQLGCGVVVAVISTYT</sequence>
<gene>
    <name evidence="1" type="ORF">UFOPK2625_00645</name>
</gene>
<evidence type="ECO:0000313" key="1">
    <source>
        <dbReference type="EMBL" id="CAB4703871.1"/>
    </source>
</evidence>
<organism evidence="1">
    <name type="scientific">freshwater metagenome</name>
    <dbReference type="NCBI Taxonomy" id="449393"/>
    <lineage>
        <taxon>unclassified sequences</taxon>
        <taxon>metagenomes</taxon>
        <taxon>ecological metagenomes</taxon>
    </lineage>
</organism>
<accession>A0A6J6PWM8</accession>
<dbReference type="AlphaFoldDB" id="A0A6J6PWM8"/>
<dbReference type="EMBL" id="CAEZXZ010000080">
    <property type="protein sequence ID" value="CAB4703871.1"/>
    <property type="molecule type" value="Genomic_DNA"/>
</dbReference>
<protein>
    <submittedName>
        <fullName evidence="1">Unannotated protein</fullName>
    </submittedName>
</protein>
<reference evidence="1" key="1">
    <citation type="submission" date="2020-05" db="EMBL/GenBank/DDBJ databases">
        <authorList>
            <person name="Chiriac C."/>
            <person name="Salcher M."/>
            <person name="Ghai R."/>
            <person name="Kavagutti S V."/>
        </authorList>
    </citation>
    <scope>NUCLEOTIDE SEQUENCE</scope>
</reference>